<protein>
    <recommendedName>
        <fullName evidence="3">Centrosomal protein of 70 kDa</fullName>
    </recommendedName>
</protein>
<evidence type="ECO:0000256" key="10">
    <source>
        <dbReference type="SAM" id="MobiDB-lite"/>
    </source>
</evidence>
<feature type="compositionally biased region" description="Polar residues" evidence="10">
    <location>
        <begin position="1352"/>
        <end position="1368"/>
    </location>
</feature>
<feature type="compositionally biased region" description="Basic and acidic residues" evidence="10">
    <location>
        <begin position="45"/>
        <end position="60"/>
    </location>
</feature>
<feature type="region of interest" description="Disordered" evidence="10">
    <location>
        <begin position="1480"/>
        <end position="1514"/>
    </location>
</feature>
<evidence type="ECO:0000256" key="3">
    <source>
        <dbReference type="ARBA" id="ARBA00018408"/>
    </source>
</evidence>
<organism evidence="11 12">
    <name type="scientific">Plasmodium coatneyi</name>
    <dbReference type="NCBI Taxonomy" id="208452"/>
    <lineage>
        <taxon>Eukaryota</taxon>
        <taxon>Sar</taxon>
        <taxon>Alveolata</taxon>
        <taxon>Apicomplexa</taxon>
        <taxon>Aconoidasida</taxon>
        <taxon>Haemosporida</taxon>
        <taxon>Plasmodiidae</taxon>
        <taxon>Plasmodium</taxon>
    </lineage>
</organism>
<dbReference type="OrthoDB" id="378253at2759"/>
<sequence length="1923" mass="218193">MSDDDFFQDKGSSSLQYIKCKTSTKIDDILKRRRNKLTNNGEDGEGSKHGNDDRCPKWGEKSNTNNRRSSYQLEEVNKYLTKQHSHVNVLDDEGELNLGRNYTQHRYSLGRKSFSKDSNKDIYSYDENLKKGNIKSCINLSTSDDKKRSPLGASRSLDHINLQGREKNSSSPYDEHNGEETVSYAEDILGGNLNNIYKTPSTEVLLREIRSKEDEDGNNPHHGDDIEGEYHNGYEENREEIFANLNKIYLNDVDLNKTPSKSFSRSYFEYLKFETAGKMNMSELETPANLKDEKDDEGANTPFITYYLAGKTSKSGLEQEGNLDSPCGDEKGEVIPQGVENEKGSTNYFPPKGEPHIIEQGKVVDNHFVTEEEAGVVSHLDRFKSMGSNQREDVQYRSNYNGGGESGALLKLASSKKYNFVKTEEEYNDLLREKSGQQEIRKGNATTTGRITENGNVNFLEKVVSNNNVSFNDSIFLANQFHIMNTKSFRENLFVNSKQGDRESTIPLQMGKGIVDALPVRSELKRSLIIRDMPLGNTIMEKPDVYENSFREDAFQRGDHNYGNPWNGKIDPHDDRPLGVSNNHLVVNSMMLQKSQTGINQMDEFAIHQSASFGDRKECIDLARKLDKDPHTDVYVYEYTKSGDNPPFRFNSLKRSTVNLASQEEDNRSRNAGVSTGMNKYISYNVERSYNNMNELHAEEENLPPRDETIFTKLRNLQKHSNGGSNGLLHDTQKYSIEGREKKNFSNCFENVYLRSSYYNDGGERTSNYANDVRKKKNITVDIGGVNKITRDDFGFSETNNPHEFRHSGEAQMWHSEKDSVMYGNVASNNCSNVIIPTDGRNFYSGPMAGREVIIPVDNRSSVNKLGETADFGGKESSDLSDSKNNDNTVRIISSEGYIPDRKEVIDGRDLRQYWFDYINSSFGSVNANDIRGLIFGSSNRRIGSGAANKQIQQSACAIPGDASTNRVNEDALAELIREKIKDSINDVVERLLSQGKSLDIVRKDLLNEIEKEPNLSHASEGYYNGGCCDSGVKNDQGGVDEDVVPVEGIEREVRGKEKNLVFKNVVTGTTGEASCGELDQEKGSTKVVRRSEEYLNDDHSPRGSPPLEEVSNKETVHLDDEDVDEIEKLNNHLKLNKIKKSVNLQEEDKEKNQVNWKKLLYNCIDIIYLLTNENNAKNKKMNSLLGEINKLNEYEKKIELLNEENEKLKVQVLQKNEMVKKKDIKERTNLNLKIAEQGKKIANLEKDINIYKNKVNKLNHKISNKDSELDKLKKKYQLVLDEVEKCKQDATTTLKQVLNKKHTTLVDKQCLDISKYYEVEMCMLNKQIRNLKDLLKSETKEKITLSRKLGEQSNGQSNGQYNTNSCADSGAYSSDDEQNCRETTPQKGNPTEADTSEQTSEGKYKKMCQNLFNEMNEIKKNFDNQRILYDQKIEQLEQKQELQNIKNKLDASEKIVEVYQNIFRENVNYIKSDNLQKRDLSQPMGDMHPQGEGKSYTSQQSGEKDSPNTQMNGTLASCNMPGASAEFTMSSLQVGSESGGGHLLPPGVSSAAWGSGVPSVSGISMVSGNGMVSGIGSVGGLGLASGLVSTNPHISNATTQHNYLNEFVKMYLEKNPLSESNNGFKISDLTKWNEKCTENVPNSEYKNNHLHETLMKIEKTELVNIFISICSELKSDNIFFVIQFVKFLSFIVYEQFPLFTSFFYKVASIISINSTKFDEYIDVIKKWKSHFMNGQKYYLFRRNVLLIFQTDLKDVRKGDMDRVCLNLVRSLHQKSVDMSKYSNDSFEKAEYIINKHSKEIISKVIKTYMNLYNIDKISNIIPHMNSMNSKLKTQSYLVRSISSCLNLSKTDNFQEIERKIKELAATKGINEKIKNRINVDEMDEYLAAYTIMGTLKKYLNVTLTQDLLPSISKIIQKNRSSQ</sequence>
<dbReference type="Proteomes" id="UP000092716">
    <property type="component" value="Chromosome 12"/>
</dbReference>
<keyword evidence="7" id="KW-0206">Cytoskeleton</keyword>
<evidence type="ECO:0000256" key="1">
    <source>
        <dbReference type="ARBA" id="ARBA00004300"/>
    </source>
</evidence>
<keyword evidence="12" id="KW-1185">Reference proteome</keyword>
<reference evidence="12" key="1">
    <citation type="submission" date="2016-06" db="EMBL/GenBank/DDBJ databases">
        <title>First high quality genome sequence of Plasmodium coatneyi using continuous long reads from single molecule, real-time sequencing.</title>
        <authorList>
            <person name="Chien J.-T."/>
            <person name="Pakala S.B."/>
            <person name="Geraldo J.A."/>
            <person name="Lapp S.A."/>
            <person name="Barnwell J.W."/>
            <person name="Kissinger J.C."/>
            <person name="Galinski M.R."/>
            <person name="Humphrey J.C."/>
        </authorList>
    </citation>
    <scope>NUCLEOTIDE SEQUENCE [LARGE SCALE GENOMIC DNA]</scope>
    <source>
        <strain evidence="12">Hackeri</strain>
    </source>
</reference>
<comment type="function">
    <text evidence="8">Plays a role in the organization of both preexisting and nascent microtubules in interphase cells. During mitosis, required for the organization and orientation of the mitotic spindle.</text>
</comment>
<dbReference type="GO" id="GO:0043015">
    <property type="term" value="F:gamma-tubulin binding"/>
    <property type="evidence" value="ECO:0007669"/>
    <property type="project" value="InterPro"/>
</dbReference>
<keyword evidence="4" id="KW-0963">Cytoplasm</keyword>
<keyword evidence="6 9" id="KW-0175">Coiled coil</keyword>
<dbReference type="KEGG" id="pcot:PCOAH_00047170"/>
<dbReference type="GO" id="GO:0005813">
    <property type="term" value="C:centrosome"/>
    <property type="evidence" value="ECO:0007669"/>
    <property type="project" value="UniProtKB-SubCell"/>
</dbReference>
<feature type="compositionally biased region" description="Polar residues" evidence="10">
    <location>
        <begin position="1382"/>
        <end position="1402"/>
    </location>
</feature>
<dbReference type="GeneID" id="30911448"/>
<comment type="subcellular location">
    <subcellularLocation>
        <location evidence="1">Cytoplasm</location>
        <location evidence="1">Cytoskeleton</location>
        <location evidence="1">Microtubule organizing center</location>
        <location evidence="1">Centrosome</location>
    </subcellularLocation>
</comment>
<evidence type="ECO:0000256" key="5">
    <source>
        <dbReference type="ARBA" id="ARBA00022803"/>
    </source>
</evidence>
<feature type="compositionally biased region" description="Polar residues" evidence="10">
    <location>
        <begin position="1496"/>
        <end position="1514"/>
    </location>
</feature>
<dbReference type="InterPro" id="IPR037692">
    <property type="entry name" value="CEP70"/>
</dbReference>
<evidence type="ECO:0000256" key="9">
    <source>
        <dbReference type="SAM" id="Coils"/>
    </source>
</evidence>
<accession>A0A1B1E4C6</accession>
<evidence type="ECO:0000256" key="2">
    <source>
        <dbReference type="ARBA" id="ARBA00011832"/>
    </source>
</evidence>
<dbReference type="GO" id="GO:0060271">
    <property type="term" value="P:cilium assembly"/>
    <property type="evidence" value="ECO:0007669"/>
    <property type="project" value="InterPro"/>
</dbReference>
<name>A0A1B1E4C6_9APIC</name>
<dbReference type="GO" id="GO:0070507">
    <property type="term" value="P:regulation of microtubule cytoskeleton organization"/>
    <property type="evidence" value="ECO:0007669"/>
    <property type="project" value="InterPro"/>
</dbReference>
<keyword evidence="5" id="KW-0802">TPR repeat</keyword>
<feature type="region of interest" description="Disordered" evidence="10">
    <location>
        <begin position="1346"/>
        <end position="1403"/>
    </location>
</feature>
<feature type="compositionally biased region" description="Basic and acidic residues" evidence="10">
    <location>
        <begin position="164"/>
        <end position="179"/>
    </location>
</feature>
<feature type="compositionally biased region" description="Basic and acidic residues" evidence="10">
    <location>
        <begin position="1080"/>
        <end position="1102"/>
    </location>
</feature>
<feature type="region of interest" description="Disordered" evidence="10">
    <location>
        <begin position="1075"/>
        <end position="1114"/>
    </location>
</feature>
<feature type="region of interest" description="Disordered" evidence="10">
    <location>
        <begin position="140"/>
        <end position="179"/>
    </location>
</feature>
<feature type="region of interest" description="Disordered" evidence="10">
    <location>
        <begin position="29"/>
        <end position="70"/>
    </location>
</feature>
<dbReference type="PANTHER" id="PTHR14594:SF1">
    <property type="entry name" value="CENTROSOMAL PROTEIN OF 70 KDA"/>
    <property type="match status" value="1"/>
</dbReference>
<feature type="coiled-coil region" evidence="9">
    <location>
        <begin position="1185"/>
        <end position="1290"/>
    </location>
</feature>
<evidence type="ECO:0000313" key="11">
    <source>
        <dbReference type="EMBL" id="ANQ09846.1"/>
    </source>
</evidence>
<feature type="region of interest" description="Disordered" evidence="10">
    <location>
        <begin position="315"/>
        <end position="334"/>
    </location>
</feature>
<feature type="region of interest" description="Disordered" evidence="10">
    <location>
        <begin position="211"/>
        <end position="230"/>
    </location>
</feature>
<dbReference type="VEuPathDB" id="PlasmoDB:PCOAH_00047170"/>
<comment type="subunit">
    <text evidence="2">Directly interacts with tubulin-gamma; this interaction determines centrosomal localization.</text>
</comment>
<gene>
    <name evidence="11" type="ORF">PCOAH_00047170</name>
</gene>
<feature type="compositionally biased region" description="Polar residues" evidence="10">
    <location>
        <begin position="61"/>
        <end position="70"/>
    </location>
</feature>
<evidence type="ECO:0000313" key="12">
    <source>
        <dbReference type="Proteomes" id="UP000092716"/>
    </source>
</evidence>
<evidence type="ECO:0000256" key="4">
    <source>
        <dbReference type="ARBA" id="ARBA00022490"/>
    </source>
</evidence>
<feature type="coiled-coil region" evidence="9">
    <location>
        <begin position="1420"/>
        <end position="1463"/>
    </location>
</feature>
<proteinExistence type="predicted"/>
<evidence type="ECO:0000256" key="7">
    <source>
        <dbReference type="ARBA" id="ARBA00023212"/>
    </source>
</evidence>
<dbReference type="PANTHER" id="PTHR14594">
    <property type="entry name" value="CENTROSOMAL PROTEIN OF 70 KDA"/>
    <property type="match status" value="1"/>
</dbReference>
<evidence type="ECO:0000256" key="6">
    <source>
        <dbReference type="ARBA" id="ARBA00023054"/>
    </source>
</evidence>
<dbReference type="RefSeq" id="XP_019916541.1">
    <property type="nucleotide sequence ID" value="XM_020061501.1"/>
</dbReference>
<dbReference type="EMBL" id="CP016250">
    <property type="protein sequence ID" value="ANQ09846.1"/>
    <property type="molecule type" value="Genomic_DNA"/>
</dbReference>
<evidence type="ECO:0000256" key="8">
    <source>
        <dbReference type="ARBA" id="ARBA00025273"/>
    </source>
</evidence>